<dbReference type="Gene3D" id="2.120.10.30">
    <property type="entry name" value="TolB, C-terminal domain"/>
    <property type="match status" value="1"/>
</dbReference>
<dbReference type="PhylomeDB" id="F7CYF4"/>
<dbReference type="HOGENOM" id="CLU_008163_2_0_1"/>
<dbReference type="PROSITE" id="PS00010">
    <property type="entry name" value="ASX_HYDROXYL"/>
    <property type="match status" value="1"/>
</dbReference>
<dbReference type="PANTHER" id="PTHR22722">
    <property type="entry name" value="LOW-DENSITY LIPOPROTEIN RECEPTOR-RELATED PROTEIN 2-RELATED"/>
    <property type="match status" value="1"/>
</dbReference>
<organism evidence="27">
    <name type="scientific">Xenopus tropicalis</name>
    <name type="common">Western clawed frog</name>
    <name type="synonym">Silurana tropicalis</name>
    <dbReference type="NCBI Taxonomy" id="8364"/>
    <lineage>
        <taxon>Eukaryota</taxon>
        <taxon>Metazoa</taxon>
        <taxon>Chordata</taxon>
        <taxon>Craniata</taxon>
        <taxon>Vertebrata</taxon>
        <taxon>Euteleostomi</taxon>
        <taxon>Amphibia</taxon>
        <taxon>Batrachia</taxon>
        <taxon>Anura</taxon>
        <taxon>Pipoidea</taxon>
        <taxon>Pipidae</taxon>
        <taxon>Xenopodinae</taxon>
        <taxon>Xenopus</taxon>
        <taxon>Silurana</taxon>
    </lineage>
</organism>
<evidence type="ECO:0000256" key="5">
    <source>
        <dbReference type="ARBA" id="ARBA00022548"/>
    </source>
</evidence>
<dbReference type="Pfam" id="PF14670">
    <property type="entry name" value="FXa_inhibition"/>
    <property type="match status" value="1"/>
</dbReference>
<dbReference type="GeneTree" id="ENSGT00940000155460"/>
<feature type="signal peptide" evidence="25">
    <location>
        <begin position="1"/>
        <end position="22"/>
    </location>
</feature>
<dbReference type="FunCoup" id="F7CYF4">
    <property type="interactions" value="256"/>
</dbReference>
<dbReference type="InterPro" id="IPR036055">
    <property type="entry name" value="LDL_receptor-like_sf"/>
</dbReference>
<evidence type="ECO:0000313" key="27">
    <source>
        <dbReference type="Ensembl" id="ENSXETP00000025606"/>
    </source>
</evidence>
<keyword evidence="12" id="KW-0443">Lipid metabolism</keyword>
<dbReference type="SUPFAM" id="SSF57424">
    <property type="entry name" value="LDL receptor-like module"/>
    <property type="match status" value="8"/>
</dbReference>
<feature type="chain" id="PRO_5030169969" evidence="25">
    <location>
        <begin position="23"/>
        <end position="901"/>
    </location>
</feature>
<reference evidence="27" key="2">
    <citation type="submission" date="2011-06" db="UniProtKB">
        <authorList>
            <consortium name="Ensembl"/>
        </authorList>
    </citation>
    <scope>IDENTIFICATION</scope>
</reference>
<dbReference type="SUPFAM" id="SSF57184">
    <property type="entry name" value="Growth factor receptor domain"/>
    <property type="match status" value="1"/>
</dbReference>
<dbReference type="eggNOG" id="KOG1215">
    <property type="taxonomic scope" value="Eukaryota"/>
</dbReference>
<evidence type="ECO:0000256" key="4">
    <source>
        <dbReference type="ARBA" id="ARBA00022536"/>
    </source>
</evidence>
<evidence type="ECO:0000256" key="19">
    <source>
        <dbReference type="ARBA" id="ARBA00023221"/>
    </source>
</evidence>
<feature type="disulfide bond" evidence="22">
    <location>
        <begin position="231"/>
        <end position="249"/>
    </location>
</feature>
<evidence type="ECO:0000256" key="20">
    <source>
        <dbReference type="ARBA" id="ARBA00046288"/>
    </source>
</evidence>
<dbReference type="FunFam" id="4.10.400.10:FF:000051">
    <property type="entry name" value="Very low density lipoprotein receptor"/>
    <property type="match status" value="1"/>
</dbReference>
<keyword evidence="13 24" id="KW-0472">Membrane</keyword>
<dbReference type="FunFam" id="4.10.400.10:FF:000038">
    <property type="entry name" value="Very low density lipoprotein receptor"/>
    <property type="match status" value="1"/>
</dbReference>
<dbReference type="CDD" id="cd00112">
    <property type="entry name" value="LDLa"/>
    <property type="match status" value="8"/>
</dbReference>
<keyword evidence="14 21" id="KW-1015">Disulfide bond</keyword>
<evidence type="ECO:0000256" key="21">
    <source>
        <dbReference type="PROSITE-ProRule" id="PRU00076"/>
    </source>
</evidence>
<accession>F7CYF4</accession>
<dbReference type="InterPro" id="IPR051221">
    <property type="entry name" value="LDLR-related"/>
</dbReference>
<keyword evidence="9" id="KW-0677">Repeat</keyword>
<dbReference type="SMART" id="SM00135">
    <property type="entry name" value="LY"/>
    <property type="match status" value="5"/>
</dbReference>
<evidence type="ECO:0000256" key="6">
    <source>
        <dbReference type="ARBA" id="ARBA00022583"/>
    </source>
</evidence>
<keyword evidence="19" id="KW-0753">Steroid metabolism</keyword>
<dbReference type="FunFam" id="2.10.25.10:FF:000009">
    <property type="entry name" value="Low-density lipoprotein receptor isoform 1"/>
    <property type="match status" value="1"/>
</dbReference>
<feature type="disulfide bond" evidence="22">
    <location>
        <begin position="289"/>
        <end position="304"/>
    </location>
</feature>
<dbReference type="Pfam" id="PF00058">
    <property type="entry name" value="Ldl_recept_b"/>
    <property type="match status" value="4"/>
</dbReference>
<evidence type="ECO:0000256" key="1">
    <source>
        <dbReference type="ARBA" id="ARBA00004600"/>
    </source>
</evidence>
<feature type="disulfide bond" evidence="22">
    <location>
        <begin position="165"/>
        <end position="180"/>
    </location>
</feature>
<dbReference type="GO" id="GO:0005509">
    <property type="term" value="F:calcium ion binding"/>
    <property type="evidence" value="ECO:0007669"/>
    <property type="project" value="InterPro"/>
</dbReference>
<feature type="disulfide bond" evidence="21">
    <location>
        <begin position="431"/>
        <end position="441"/>
    </location>
</feature>
<feature type="disulfide bond" evidence="22">
    <location>
        <begin position="357"/>
        <end position="375"/>
    </location>
</feature>
<evidence type="ECO:0000256" key="15">
    <source>
        <dbReference type="ARBA" id="ARBA00023166"/>
    </source>
</evidence>
<keyword evidence="5" id="KW-0153">Cholesterol metabolism</keyword>
<dbReference type="SMART" id="SM00192">
    <property type="entry name" value="LDLa"/>
    <property type="match status" value="8"/>
</dbReference>
<protein>
    <submittedName>
        <fullName evidence="27">Very low density lipoprotein receptor</fullName>
    </submittedName>
</protein>
<keyword evidence="11" id="KW-0445">Lipid transport</keyword>
<dbReference type="InterPro" id="IPR001881">
    <property type="entry name" value="EGF-like_Ca-bd_dom"/>
</dbReference>
<feature type="repeat" description="LDL-receptor class B" evidence="23">
    <location>
        <begin position="645"/>
        <end position="689"/>
    </location>
</feature>
<keyword evidence="18" id="KW-0325">Glycoprotein</keyword>
<dbReference type="PROSITE" id="PS01209">
    <property type="entry name" value="LDLRA_1"/>
    <property type="match status" value="5"/>
</dbReference>
<dbReference type="AlphaFoldDB" id="F7CYF4"/>
<evidence type="ECO:0000256" key="7">
    <source>
        <dbReference type="ARBA" id="ARBA00022692"/>
    </source>
</evidence>
<keyword evidence="17" id="KW-0168">Coated pit</keyword>
<dbReference type="InterPro" id="IPR000033">
    <property type="entry name" value="LDLR_classB_rpt"/>
</dbReference>
<evidence type="ECO:0000256" key="11">
    <source>
        <dbReference type="ARBA" id="ARBA00023055"/>
    </source>
</evidence>
<dbReference type="Pfam" id="PF07645">
    <property type="entry name" value="EGF_CA"/>
    <property type="match status" value="1"/>
</dbReference>
<comment type="similarity">
    <text evidence="2">Belongs to the LDLR family.</text>
</comment>
<evidence type="ECO:0000256" key="8">
    <source>
        <dbReference type="ARBA" id="ARBA00022729"/>
    </source>
</evidence>
<dbReference type="InterPro" id="IPR018097">
    <property type="entry name" value="EGF_Ca-bd_CS"/>
</dbReference>
<feature type="repeat" description="LDL-receptor class B" evidence="23">
    <location>
        <begin position="558"/>
        <end position="600"/>
    </location>
</feature>
<dbReference type="SMART" id="SM00179">
    <property type="entry name" value="EGF_CA"/>
    <property type="match status" value="2"/>
</dbReference>
<feature type="disulfide bond" evidence="22">
    <location>
        <begin position="71"/>
        <end position="89"/>
    </location>
</feature>
<dbReference type="GO" id="GO:0008203">
    <property type="term" value="P:cholesterol metabolic process"/>
    <property type="evidence" value="ECO:0007669"/>
    <property type="project" value="UniProtKB-KW"/>
</dbReference>
<reference evidence="27" key="1">
    <citation type="journal article" date="2010" name="Science">
        <title>The genome of the Western clawed frog Xenopus tropicalis.</title>
        <authorList>
            <person name="Hellsten U."/>
            <person name="Harland R.M."/>
            <person name="Gilchrist M.J."/>
            <person name="Hendrix D."/>
            <person name="Jurka J."/>
            <person name="Kapitonov V."/>
            <person name="Ovcharenko I."/>
            <person name="Putnam N.H."/>
            <person name="Shu S."/>
            <person name="Taher L."/>
            <person name="Blitz I.L."/>
            <person name="Blumberg B."/>
            <person name="Dichmann D.S."/>
            <person name="Dubchak I."/>
            <person name="Amaya E."/>
            <person name="Detter J.C."/>
            <person name="Fletcher R."/>
            <person name="Gerhard D.S."/>
            <person name="Goodstein D."/>
            <person name="Graves T."/>
            <person name="Grigoriev I.V."/>
            <person name="Grimwood J."/>
            <person name="Kawashima T."/>
            <person name="Lindquist E."/>
            <person name="Lucas S.M."/>
            <person name="Mead P.E."/>
            <person name="Mitros T."/>
            <person name="Ogino H."/>
            <person name="Ohta Y."/>
            <person name="Poliakov A.V."/>
            <person name="Pollet N."/>
            <person name="Robert J."/>
            <person name="Salamov A."/>
            <person name="Sater A.K."/>
            <person name="Schmutz J."/>
            <person name="Terry A."/>
            <person name="Vize P.D."/>
            <person name="Warren W.C."/>
            <person name="Wells D."/>
            <person name="Wills A."/>
            <person name="Wilson R.K."/>
            <person name="Zimmerman L.B."/>
            <person name="Zorn A.M."/>
            <person name="Grainger R."/>
            <person name="Grammer T."/>
            <person name="Khokha M.K."/>
            <person name="Richardson P.M."/>
            <person name="Rokhsar D.S."/>
        </authorList>
    </citation>
    <scope>NUCLEOTIDE SEQUENCE [LARGE SCALE GENOMIC DNA]</scope>
    <source>
        <strain evidence="27">Nigerian</strain>
    </source>
</reference>
<dbReference type="InterPro" id="IPR023415">
    <property type="entry name" value="LDLR_class-A_CS"/>
</dbReference>
<feature type="transmembrane region" description="Helical" evidence="24">
    <location>
        <begin position="826"/>
        <end position="847"/>
    </location>
</feature>
<dbReference type="InterPro" id="IPR011042">
    <property type="entry name" value="6-blade_b-propeller_TolB-like"/>
</dbReference>
<dbReference type="PROSITE" id="PS01187">
    <property type="entry name" value="EGF_CA"/>
    <property type="match status" value="1"/>
</dbReference>
<feature type="disulfide bond" evidence="22">
    <location>
        <begin position="64"/>
        <end position="76"/>
    </location>
</feature>
<evidence type="ECO:0000256" key="24">
    <source>
        <dbReference type="SAM" id="Phobius"/>
    </source>
</evidence>
<feature type="disulfide bond" evidence="22">
    <location>
        <begin position="204"/>
        <end position="219"/>
    </location>
</feature>
<evidence type="ECO:0000256" key="25">
    <source>
        <dbReference type="SAM" id="SignalP"/>
    </source>
</evidence>
<feature type="domain" description="EGF-like" evidence="26">
    <location>
        <begin position="427"/>
        <end position="462"/>
    </location>
</feature>
<dbReference type="FunFam" id="2.120.10.30:FF:000002">
    <property type="entry name" value="low-density lipoprotein receptor isoform X1"/>
    <property type="match status" value="1"/>
</dbReference>
<feature type="disulfide bond" evidence="22">
    <location>
        <begin position="83"/>
        <end position="98"/>
    </location>
</feature>
<dbReference type="Xenbase" id="XB-GENE-971958">
    <property type="gene designation" value="vldlr"/>
</dbReference>
<evidence type="ECO:0000256" key="17">
    <source>
        <dbReference type="ARBA" id="ARBA00023176"/>
    </source>
</evidence>
<dbReference type="PROSITE" id="PS50026">
    <property type="entry name" value="EGF_3"/>
    <property type="match status" value="1"/>
</dbReference>
<dbReference type="FunFam" id="4.10.400.10:FF:000057">
    <property type="entry name" value="Very low density lipoprotein receptor"/>
    <property type="match status" value="1"/>
</dbReference>
<dbReference type="FunFam" id="4.10.400.10:FF:000025">
    <property type="entry name" value="Very low density lipoprotein receptor"/>
    <property type="match status" value="1"/>
</dbReference>
<feature type="disulfide bond" evidence="22">
    <location>
        <begin position="185"/>
        <end position="197"/>
    </location>
</feature>
<dbReference type="FunFam" id="4.10.400.10:FF:000043">
    <property type="entry name" value="Very low density lipoprotein receptor"/>
    <property type="match status" value="1"/>
</dbReference>
<dbReference type="Ensembl" id="ENSXETT00000025606">
    <property type="protein sequence ID" value="ENSXETP00000025606"/>
    <property type="gene ID" value="ENSXETG00000011709"/>
</dbReference>
<feature type="disulfide bond" evidence="22">
    <location>
        <begin position="270"/>
        <end position="282"/>
    </location>
</feature>
<evidence type="ECO:0000256" key="16">
    <source>
        <dbReference type="ARBA" id="ARBA00023170"/>
    </source>
</evidence>
<evidence type="ECO:0000256" key="10">
    <source>
        <dbReference type="ARBA" id="ARBA00022989"/>
    </source>
</evidence>
<evidence type="ECO:0000256" key="23">
    <source>
        <dbReference type="PROSITE-ProRule" id="PRU00461"/>
    </source>
</evidence>
<feature type="disulfide bond" evidence="22">
    <location>
        <begin position="328"/>
        <end position="343"/>
    </location>
</feature>
<dbReference type="FunFam" id="4.10.400.10:FF:000046">
    <property type="entry name" value="Very low density lipoprotein receptor"/>
    <property type="match status" value="1"/>
</dbReference>
<dbReference type="Gene3D" id="2.10.25.10">
    <property type="entry name" value="Laminin"/>
    <property type="match status" value="3"/>
</dbReference>
<dbReference type="FunFam" id="4.10.400.10:FF:000113">
    <property type="entry name" value="Low-density lipoprotein receptor-related protein 8"/>
    <property type="match status" value="1"/>
</dbReference>
<feature type="disulfide bond" evidence="22">
    <location>
        <begin position="192"/>
        <end position="210"/>
    </location>
</feature>
<dbReference type="PRINTS" id="PR00261">
    <property type="entry name" value="LDLRECEPTOR"/>
</dbReference>
<dbReference type="Bgee" id="ENSXETG00000011709">
    <property type="expression patterns" value="Expressed in ovary and 15 other cell types or tissues"/>
</dbReference>
<dbReference type="SUPFAM" id="SSF63825">
    <property type="entry name" value="YWTD domain"/>
    <property type="match status" value="1"/>
</dbReference>
<comment type="subcellular location">
    <subcellularLocation>
        <location evidence="20">Endomembrane system</location>
        <topology evidence="20">Single-pass type I membrane protein</topology>
    </subcellularLocation>
    <subcellularLocation>
        <location evidence="1">Membrane</location>
        <location evidence="1">Clathrin-coated pit</location>
    </subcellularLocation>
</comment>
<feature type="repeat" description="LDL-receptor class B" evidence="23">
    <location>
        <begin position="601"/>
        <end position="644"/>
    </location>
</feature>
<sequence>MSRSWRGVVLLLLLCCLHPDLGLVHGEWRVGAICLLLPSLLFPRTPHTEVPLSLLQITATKTLCEGSQFQCANGHCITSLWKCDGDEDCSDGSDESSCVKKTCAETDFVCNNGLCVPRRWECDGDPDCEDGSDETAELCHMRTCRATEISCGARSTQCIPLSWKCDGESDCPNAEDEENCGNITCSPAEFTCSSGRCISSTFVCNGQNDCSDGSDEENCVPPTCGAHEFQCKNSSCIPLNWVCDDDSDCADHSDESLEQCGRQPIAPQKCSANEMPCGSGECIHKKWRCDGDPDCKDKSDEMNCPSRTCQPDQFKCEDGNCIHGSRQCDGVRDCLDGTDEIRCKNVNQCSGPGKFKCRSGECIDIAKVCNKQKDCKDWSDEPIKECYVNECEVNNGGCSHLCHNLVIGYECDCTAGFKLIDRKTCGDIDECQNPEICSQICVNLKGGYKCECSKGYQMDPSTGVCKAVGREPCLIFTNRRDIRKVGLERKEYIQLVEQLRNTVALDADIKEQSLFWADTIQKAIFRAPFDTREKVGTHIKVVEDVHSPSAIAIDWIYKNIYWMDTGLKTISVSNFDGSKRKTLFNSGLQDPTSIAVDPISGFIYWSDWGEPAKIEKAGMNGIDRQQFVTADVQRPSGIAIDVVKSRLYWVDSKLHTLSSVDLNGLDRRVILKSHEFLAHPLALTIFEDRVYWIDGENEAIYGANKFSGQELETLVNNLNEAQDVIVYHELVQPLGRNWCNEQIENGGCKYLCLPAPQISDNSPKYTCVCPDGFELNGGRSCRPGSKATMDHTVKPTGILPKKPLPSGDNDTNSIHEVNLSAKGTSAAWAILPLLLIAMAASGGYLMWRNWQQKNMKSMNFDNPVYLKTTEEDLAIDIGRHGGNIGHTYPAISVVNTDDDLS</sequence>
<feature type="disulfide bond" evidence="22">
    <location>
        <begin position="103"/>
        <end position="115"/>
    </location>
</feature>
<keyword evidence="16" id="KW-0675">Receptor</keyword>
<feature type="disulfide bond" evidence="22">
    <location>
        <begin position="224"/>
        <end position="236"/>
    </location>
</feature>
<feature type="disulfide bond" evidence="22">
    <location>
        <begin position="110"/>
        <end position="128"/>
    </location>
</feature>
<dbReference type="GO" id="GO:0005905">
    <property type="term" value="C:clathrin-coated pit"/>
    <property type="evidence" value="ECO:0007669"/>
    <property type="project" value="UniProtKB-SubCell"/>
</dbReference>
<dbReference type="PROSITE" id="PS50068">
    <property type="entry name" value="LDLRA_2"/>
    <property type="match status" value="8"/>
</dbReference>
<evidence type="ECO:0000256" key="9">
    <source>
        <dbReference type="ARBA" id="ARBA00022737"/>
    </source>
</evidence>
<dbReference type="InterPro" id="IPR002172">
    <property type="entry name" value="LDrepeatLR_classA_rpt"/>
</dbReference>
<dbReference type="SMART" id="SM00181">
    <property type="entry name" value="EGF"/>
    <property type="match status" value="6"/>
</dbReference>
<evidence type="ECO:0000259" key="26">
    <source>
        <dbReference type="PROSITE" id="PS50026"/>
    </source>
</evidence>
<evidence type="ECO:0000256" key="3">
    <source>
        <dbReference type="ARBA" id="ARBA00022448"/>
    </source>
</evidence>
<feature type="disulfide bond" evidence="22">
    <location>
        <begin position="316"/>
        <end position="334"/>
    </location>
</feature>
<dbReference type="CDD" id="cd00054">
    <property type="entry name" value="EGF_CA"/>
    <property type="match status" value="1"/>
</dbReference>
<evidence type="ECO:0000256" key="14">
    <source>
        <dbReference type="ARBA" id="ARBA00023157"/>
    </source>
</evidence>
<keyword evidence="4 21" id="KW-0245">EGF-like domain</keyword>
<keyword evidence="3" id="KW-0813">Transport</keyword>
<dbReference type="InterPro" id="IPR000742">
    <property type="entry name" value="EGF"/>
</dbReference>
<evidence type="ECO:0000256" key="12">
    <source>
        <dbReference type="ARBA" id="ARBA00023098"/>
    </source>
</evidence>
<comment type="caution">
    <text evidence="21">Lacks conserved residue(s) required for the propagation of feature annotation.</text>
</comment>
<keyword evidence="8 25" id="KW-0732">Signal</keyword>
<evidence type="ECO:0000256" key="18">
    <source>
        <dbReference type="ARBA" id="ARBA00023180"/>
    </source>
</evidence>
<evidence type="ECO:0000256" key="2">
    <source>
        <dbReference type="ARBA" id="ARBA00009939"/>
    </source>
</evidence>
<keyword evidence="7 24" id="KW-0812">Transmembrane</keyword>
<feature type="disulfide bond" evidence="22">
    <location>
        <begin position="309"/>
        <end position="321"/>
    </location>
</feature>
<dbReference type="STRING" id="8364.ENSXETP00000025606"/>
<dbReference type="InParanoid" id="F7CYF4"/>
<dbReference type="ExpressionAtlas" id="F7CYF4">
    <property type="expression patterns" value="differential"/>
</dbReference>
<keyword evidence="10 24" id="KW-1133">Transmembrane helix</keyword>
<dbReference type="PANTHER" id="PTHR22722:SF15">
    <property type="entry name" value="LOW-DENSITY LIPOPROTEIN RECEPTOR-RELATED"/>
    <property type="match status" value="1"/>
</dbReference>
<dbReference type="GO" id="GO:0007399">
    <property type="term" value="P:nervous system development"/>
    <property type="evidence" value="ECO:0007669"/>
    <property type="project" value="UniProtKB-ARBA"/>
</dbReference>
<dbReference type="PROSITE" id="PS51120">
    <property type="entry name" value="LDLRB"/>
    <property type="match status" value="3"/>
</dbReference>
<evidence type="ECO:0000256" key="22">
    <source>
        <dbReference type="PROSITE-ProRule" id="PRU00124"/>
    </source>
</evidence>
<evidence type="ECO:0000256" key="13">
    <source>
        <dbReference type="ARBA" id="ARBA00023136"/>
    </source>
</evidence>
<gene>
    <name evidence="27" type="primary">vldlr</name>
</gene>
<dbReference type="InterPro" id="IPR000152">
    <property type="entry name" value="EGF-type_Asp/Asn_hydroxyl_site"/>
</dbReference>
<dbReference type="InterPro" id="IPR009030">
    <property type="entry name" value="Growth_fac_rcpt_cys_sf"/>
</dbReference>
<proteinExistence type="inferred from homology"/>
<dbReference type="Gene3D" id="4.10.400.10">
    <property type="entry name" value="Low-density Lipoprotein Receptor"/>
    <property type="match status" value="8"/>
</dbReference>
<dbReference type="FunFam" id="4.10.400.10:FF:000053">
    <property type="entry name" value="Very low density lipoprotein receptor"/>
    <property type="match status" value="1"/>
</dbReference>
<dbReference type="GO" id="GO:0006869">
    <property type="term" value="P:lipid transport"/>
    <property type="evidence" value="ECO:0007669"/>
    <property type="project" value="UniProtKB-KW"/>
</dbReference>
<keyword evidence="6" id="KW-0254">Endocytosis</keyword>
<keyword evidence="15" id="KW-1207">Sterol metabolism</keyword>
<dbReference type="GO" id="GO:0006897">
    <property type="term" value="P:endocytosis"/>
    <property type="evidence" value="ECO:0007669"/>
    <property type="project" value="UniProtKB-KW"/>
</dbReference>
<dbReference type="InterPro" id="IPR049883">
    <property type="entry name" value="NOTCH1_EGF-like"/>
</dbReference>
<feature type="disulfide bond" evidence="22">
    <location>
        <begin position="277"/>
        <end position="295"/>
    </location>
</feature>
<dbReference type="PaxDb" id="8364-ENSXETP00000025396"/>
<name>F7CYF4_XENTR</name>
<dbReference type="PROSITE" id="PS01186">
    <property type="entry name" value="EGF_2"/>
    <property type="match status" value="1"/>
</dbReference>
<dbReference type="Pfam" id="PF00057">
    <property type="entry name" value="Ldl_recept_a"/>
    <property type="match status" value="8"/>
</dbReference>